<keyword evidence="22" id="KW-0539">Nucleus</keyword>
<evidence type="ECO:0000256" key="24">
    <source>
        <dbReference type="ARBA" id="ARBA00074346"/>
    </source>
</evidence>
<dbReference type="CDD" id="cd18787">
    <property type="entry name" value="SF2_C_DEAD"/>
    <property type="match status" value="1"/>
</dbReference>
<dbReference type="Pfam" id="PF00271">
    <property type="entry name" value="Helicase_C"/>
    <property type="match status" value="1"/>
</dbReference>
<dbReference type="GO" id="GO:0005524">
    <property type="term" value="F:ATP binding"/>
    <property type="evidence" value="ECO:0007669"/>
    <property type="project" value="UniProtKB-KW"/>
</dbReference>
<dbReference type="GeneTree" id="ENSGT00940000155043"/>
<keyword evidence="7" id="KW-0963">Cytoplasm</keyword>
<keyword evidence="17" id="KW-0694">RNA-binding</keyword>
<dbReference type="InterPro" id="IPR035979">
    <property type="entry name" value="RBD_domain_sf"/>
</dbReference>
<accession>A0A8B9CTN4</accession>
<evidence type="ECO:0000256" key="21">
    <source>
        <dbReference type="ARBA" id="ARBA00023163"/>
    </source>
</evidence>
<evidence type="ECO:0000256" key="15">
    <source>
        <dbReference type="ARBA" id="ARBA00022840"/>
    </source>
</evidence>
<dbReference type="Gene3D" id="3.30.70.2280">
    <property type="match status" value="1"/>
</dbReference>
<evidence type="ECO:0000256" key="11">
    <source>
        <dbReference type="ARBA" id="ARBA00022737"/>
    </source>
</evidence>
<evidence type="ECO:0000259" key="31">
    <source>
        <dbReference type="PROSITE" id="PS51192"/>
    </source>
</evidence>
<keyword evidence="15" id="KW-0067">ATP-binding</keyword>
<evidence type="ECO:0000259" key="32">
    <source>
        <dbReference type="PROSITE" id="PS51194"/>
    </source>
</evidence>
<evidence type="ECO:0000256" key="8">
    <source>
        <dbReference type="ARBA" id="ARBA00022552"/>
    </source>
</evidence>
<evidence type="ECO:0000256" key="26">
    <source>
        <dbReference type="ARBA" id="ARBA00075530"/>
    </source>
</evidence>
<evidence type="ECO:0000256" key="18">
    <source>
        <dbReference type="ARBA" id="ARBA00022990"/>
    </source>
</evidence>
<dbReference type="FunFam" id="3.30.70.2280:FF:000002">
    <property type="entry name" value="Nucleolar RNA helicase 2"/>
    <property type="match status" value="1"/>
</dbReference>
<evidence type="ECO:0000256" key="9">
    <source>
        <dbReference type="ARBA" id="ARBA00022553"/>
    </source>
</evidence>
<dbReference type="InterPro" id="IPR050079">
    <property type="entry name" value="DEAD_box_RNA_helicase"/>
</dbReference>
<feature type="compositionally biased region" description="Polar residues" evidence="30">
    <location>
        <begin position="685"/>
        <end position="700"/>
    </location>
</feature>
<dbReference type="GO" id="GO:0051607">
    <property type="term" value="P:defense response to virus"/>
    <property type="evidence" value="ECO:0007669"/>
    <property type="project" value="UniProtKB-KW"/>
</dbReference>
<dbReference type="SMART" id="SM00490">
    <property type="entry name" value="HELICc"/>
    <property type="match status" value="1"/>
</dbReference>
<dbReference type="InterPro" id="IPR012562">
    <property type="entry name" value="GUCT"/>
</dbReference>
<dbReference type="SUPFAM" id="SSF52540">
    <property type="entry name" value="P-loop containing nucleoside triphosphate hydrolases"/>
    <property type="match status" value="1"/>
</dbReference>
<feature type="compositionally biased region" description="Basic residues" evidence="30">
    <location>
        <begin position="35"/>
        <end position="46"/>
    </location>
</feature>
<keyword evidence="10" id="KW-0399">Innate immunity</keyword>
<dbReference type="Proteomes" id="UP000694426">
    <property type="component" value="Unplaced"/>
</dbReference>
<evidence type="ECO:0000256" key="7">
    <source>
        <dbReference type="ARBA" id="ARBA00022490"/>
    </source>
</evidence>
<dbReference type="Ensembl" id="ENSABRT00000035363.1">
    <property type="protein sequence ID" value="ENSABRP00000025239.1"/>
    <property type="gene ID" value="ENSABRG00000021145.1"/>
</dbReference>
<feature type="region of interest" description="Disordered" evidence="30">
    <location>
        <begin position="1"/>
        <end position="118"/>
    </location>
</feature>
<dbReference type="Pfam" id="PF26142">
    <property type="entry name" value="DD_DDX21-DDX50"/>
    <property type="match status" value="1"/>
</dbReference>
<dbReference type="FunFam" id="3.40.50.300:FF:000666">
    <property type="entry name" value="ATP-dependent RNA helicase DDX50"/>
    <property type="match status" value="1"/>
</dbReference>
<dbReference type="CDD" id="cd12936">
    <property type="entry name" value="GUCT_RHII_Gualpha_beta"/>
    <property type="match status" value="1"/>
</dbReference>
<evidence type="ECO:0000256" key="28">
    <source>
        <dbReference type="ARBA" id="ARBA00075679"/>
    </source>
</evidence>
<dbReference type="Pfam" id="PF00270">
    <property type="entry name" value="DEAD"/>
    <property type="match status" value="1"/>
</dbReference>
<sequence>KGGAEGLWRALRAEGTSLVRPTADFPPQDESTEKKPKRREKLKRRGKAEGEQAQLEESGLGDGDLQPPLPKKAKKRQKSNGVAEESGTMGLGKSSSALSDGEAAQSASNDVVDGEHDGDSEVVTARRALVSPSRCPVQFAADSAVLNKISLDYLAARGVTYLFPVQAKTFQPIYDGKDLIAQARTGTGKTFSFAIPLTEKLQSVTQDERRGRSPKVLVLVPTRELAIQVARDFKNLTKKLSVACFYGGTPYKAQFDLLKIGIDILVGTPGRIKDHIENSKLDLSNVKHVVLDEVDHMLDMGFAEQVEEILGFAYKKGSENKPQTLLFSATCPRWVYDVAKKYMKDEYEQVDLIGKKTQRTATTVEHLAIQCRSSQRAEVLGDIIQVYSGSRGRTIIFCETKKEANELALNSSLKQDAQSLHGDIPQKQREITLKGFRNGVFEVLIATNVAARGLDIPEVDLVIQCSPPKDVDSYIHRSGRTGRAGRTGICICFYQRREEDLLKQVEQKAGITFKRIGVPSATDIIKASSNDAIPPFAIDYFRQSARELIAEKGAVDALAAALAHISGASSIQQRSFLNSTAGFVTMVLKCSIEMRTMSYAWRGLKEQLGEEVDDKISAMRFLKGKMGVCFDIPVNELNHIQERWQDTRRWQLTVAKELPELEELPQEASRAPARFGDGGFKRNGKFNSGSWGQRFNKSSN</sequence>
<keyword evidence="20" id="KW-0496">Mitochondrion</keyword>
<dbReference type="GO" id="GO:0005654">
    <property type="term" value="C:nucleoplasm"/>
    <property type="evidence" value="ECO:0007669"/>
    <property type="project" value="UniProtKB-SubCell"/>
</dbReference>
<evidence type="ECO:0000313" key="34">
    <source>
        <dbReference type="Proteomes" id="UP000694426"/>
    </source>
</evidence>
<keyword evidence="11" id="KW-0677">Repeat</keyword>
<evidence type="ECO:0000256" key="20">
    <source>
        <dbReference type="ARBA" id="ARBA00023128"/>
    </source>
</evidence>
<keyword evidence="34" id="KW-1185">Reference proteome</keyword>
<dbReference type="InterPro" id="IPR027417">
    <property type="entry name" value="P-loop_NTPase"/>
</dbReference>
<name>A0A8B9CTN4_9AVES</name>
<dbReference type="PROSITE" id="PS51194">
    <property type="entry name" value="HELICASE_CTER"/>
    <property type="match status" value="1"/>
</dbReference>
<evidence type="ECO:0000256" key="12">
    <source>
        <dbReference type="ARBA" id="ARBA00022741"/>
    </source>
</evidence>
<keyword evidence="12" id="KW-0547">Nucleotide-binding</keyword>
<comment type="catalytic activity">
    <reaction evidence="23">
        <text>ATP + H2O = ADP + phosphate + H(+)</text>
        <dbReference type="Rhea" id="RHEA:13065"/>
        <dbReference type="ChEBI" id="CHEBI:15377"/>
        <dbReference type="ChEBI" id="CHEBI:15378"/>
        <dbReference type="ChEBI" id="CHEBI:30616"/>
        <dbReference type="ChEBI" id="CHEBI:43474"/>
        <dbReference type="ChEBI" id="CHEBI:456216"/>
        <dbReference type="EC" id="3.6.4.13"/>
    </reaction>
    <physiologicalReaction direction="left-to-right" evidence="23">
        <dbReference type="Rhea" id="RHEA:13066"/>
    </physiologicalReaction>
</comment>
<dbReference type="GO" id="GO:0005730">
    <property type="term" value="C:nucleolus"/>
    <property type="evidence" value="ECO:0007669"/>
    <property type="project" value="UniProtKB-SubCell"/>
</dbReference>
<evidence type="ECO:0000256" key="14">
    <source>
        <dbReference type="ARBA" id="ARBA00022806"/>
    </source>
</evidence>
<dbReference type="Gene3D" id="3.40.50.300">
    <property type="entry name" value="P-loop containing nucleotide triphosphate hydrolases"/>
    <property type="match status" value="2"/>
</dbReference>
<dbReference type="PANTHER" id="PTHR47959">
    <property type="entry name" value="ATP-DEPENDENT RNA HELICASE RHLE-RELATED"/>
    <property type="match status" value="1"/>
</dbReference>
<dbReference type="InterPro" id="IPR001650">
    <property type="entry name" value="Helicase_C-like"/>
</dbReference>
<feature type="region of interest" description="Disordered" evidence="30">
    <location>
        <begin position="663"/>
        <end position="700"/>
    </location>
</feature>
<evidence type="ECO:0000256" key="23">
    <source>
        <dbReference type="ARBA" id="ARBA00049390"/>
    </source>
</evidence>
<evidence type="ECO:0000256" key="13">
    <source>
        <dbReference type="ARBA" id="ARBA00022801"/>
    </source>
</evidence>
<dbReference type="GO" id="GO:0006364">
    <property type="term" value="P:rRNA processing"/>
    <property type="evidence" value="ECO:0007669"/>
    <property type="project" value="UniProtKB-KW"/>
</dbReference>
<reference evidence="33" key="1">
    <citation type="submission" date="2025-08" db="UniProtKB">
        <authorList>
            <consortium name="Ensembl"/>
        </authorList>
    </citation>
    <scope>IDENTIFICATION</scope>
</reference>
<dbReference type="GO" id="GO:0005739">
    <property type="term" value="C:mitochondrion"/>
    <property type="evidence" value="ECO:0007669"/>
    <property type="project" value="UniProtKB-SubCell"/>
</dbReference>
<keyword evidence="21" id="KW-0804">Transcription</keyword>
<evidence type="ECO:0000256" key="4">
    <source>
        <dbReference type="ARBA" id="ARBA00004642"/>
    </source>
</evidence>
<comment type="similarity">
    <text evidence="5">Belongs to the DEAD box helicase family. DDX21/DDX50 subfamily.</text>
</comment>
<keyword evidence="8" id="KW-0698">rRNA processing</keyword>
<evidence type="ECO:0000256" key="1">
    <source>
        <dbReference type="ARBA" id="ARBA00004173"/>
    </source>
</evidence>
<proteinExistence type="inferred from homology"/>
<feature type="domain" description="Helicase ATP-binding" evidence="31">
    <location>
        <begin position="170"/>
        <end position="349"/>
    </location>
</feature>
<keyword evidence="13" id="KW-0378">Hydrolase</keyword>
<evidence type="ECO:0000256" key="16">
    <source>
        <dbReference type="ARBA" id="ARBA00022859"/>
    </source>
</evidence>
<dbReference type="InterPro" id="IPR059027">
    <property type="entry name" value="DD_DDX21-DDX50"/>
</dbReference>
<dbReference type="PANTHER" id="PTHR47959:SF19">
    <property type="entry name" value="NUCLEOLAR RNA HELICASE 2-A"/>
    <property type="match status" value="1"/>
</dbReference>
<dbReference type="FunFam" id="3.40.50.300:FF:001168">
    <property type="entry name" value="nucleolar RNA helicase 2"/>
    <property type="match status" value="1"/>
</dbReference>
<dbReference type="InterPro" id="IPR011545">
    <property type="entry name" value="DEAD/DEAH_box_helicase_dom"/>
</dbReference>
<evidence type="ECO:0000256" key="6">
    <source>
        <dbReference type="ARBA" id="ARBA00012552"/>
    </source>
</evidence>
<evidence type="ECO:0000256" key="2">
    <source>
        <dbReference type="ARBA" id="ARBA00004514"/>
    </source>
</evidence>
<evidence type="ECO:0000256" key="5">
    <source>
        <dbReference type="ARBA" id="ARBA00006517"/>
    </source>
</evidence>
<keyword evidence="14" id="KW-0347">Helicase</keyword>
<evidence type="ECO:0000256" key="3">
    <source>
        <dbReference type="ARBA" id="ARBA00004604"/>
    </source>
</evidence>
<dbReference type="GO" id="GO:0045087">
    <property type="term" value="P:innate immune response"/>
    <property type="evidence" value="ECO:0007669"/>
    <property type="project" value="UniProtKB-KW"/>
</dbReference>
<comment type="subcellular location">
    <subcellularLocation>
        <location evidence="2">Cytoplasm</location>
        <location evidence="2">Cytosol</location>
    </subcellularLocation>
    <subcellularLocation>
        <location evidence="1">Mitochondrion</location>
    </subcellularLocation>
    <subcellularLocation>
        <location evidence="3">Nucleus</location>
        <location evidence="3">Nucleolus</location>
    </subcellularLocation>
    <subcellularLocation>
        <location evidence="4">Nucleus</location>
        <location evidence="4">Nucleoplasm</location>
    </subcellularLocation>
</comment>
<feature type="domain" description="Helicase C-terminal" evidence="32">
    <location>
        <begin position="382"/>
        <end position="526"/>
    </location>
</feature>
<evidence type="ECO:0000256" key="27">
    <source>
        <dbReference type="ARBA" id="ARBA00075569"/>
    </source>
</evidence>
<dbReference type="EC" id="3.6.4.13" evidence="6"/>
<dbReference type="GO" id="GO:0010468">
    <property type="term" value="P:regulation of gene expression"/>
    <property type="evidence" value="ECO:0007669"/>
    <property type="project" value="UniProtKB-ARBA"/>
</dbReference>
<evidence type="ECO:0000256" key="19">
    <source>
        <dbReference type="ARBA" id="ARBA00023118"/>
    </source>
</evidence>
<dbReference type="PROSITE" id="PS51192">
    <property type="entry name" value="HELICASE_ATP_BIND_1"/>
    <property type="match status" value="1"/>
</dbReference>
<keyword evidence="18" id="KW-0007">Acetylation</keyword>
<evidence type="ECO:0000256" key="29">
    <source>
        <dbReference type="ARBA" id="ARBA00078637"/>
    </source>
</evidence>
<dbReference type="GO" id="GO:0003723">
    <property type="term" value="F:RNA binding"/>
    <property type="evidence" value="ECO:0007669"/>
    <property type="project" value="UniProtKB-KW"/>
</dbReference>
<evidence type="ECO:0000313" key="33">
    <source>
        <dbReference type="Ensembl" id="ENSABRP00000025239.1"/>
    </source>
</evidence>
<dbReference type="GO" id="GO:0010557">
    <property type="term" value="P:positive regulation of macromolecule biosynthetic process"/>
    <property type="evidence" value="ECO:0007669"/>
    <property type="project" value="UniProtKB-ARBA"/>
</dbReference>
<evidence type="ECO:0000256" key="30">
    <source>
        <dbReference type="SAM" id="MobiDB-lite"/>
    </source>
</evidence>
<dbReference type="InterPro" id="IPR014001">
    <property type="entry name" value="Helicase_ATP-bd"/>
</dbReference>
<dbReference type="AlphaFoldDB" id="A0A8B9CTN4"/>
<dbReference type="SUPFAM" id="SSF54928">
    <property type="entry name" value="RNA-binding domain, RBD"/>
    <property type="match status" value="1"/>
</dbReference>
<evidence type="ECO:0000256" key="22">
    <source>
        <dbReference type="ARBA" id="ARBA00023242"/>
    </source>
</evidence>
<dbReference type="GO" id="GO:0016787">
    <property type="term" value="F:hydrolase activity"/>
    <property type="evidence" value="ECO:0007669"/>
    <property type="project" value="UniProtKB-KW"/>
</dbReference>
<evidence type="ECO:0000256" key="17">
    <source>
        <dbReference type="ARBA" id="ARBA00022884"/>
    </source>
</evidence>
<evidence type="ECO:0000256" key="10">
    <source>
        <dbReference type="ARBA" id="ARBA00022588"/>
    </source>
</evidence>
<dbReference type="GO" id="GO:0005829">
    <property type="term" value="C:cytosol"/>
    <property type="evidence" value="ECO:0007669"/>
    <property type="project" value="UniProtKB-SubCell"/>
</dbReference>
<evidence type="ECO:0000256" key="25">
    <source>
        <dbReference type="ARBA" id="ARBA00075447"/>
    </source>
</evidence>
<dbReference type="Pfam" id="PF08152">
    <property type="entry name" value="GUCT"/>
    <property type="match status" value="1"/>
</dbReference>
<reference evidence="33" key="2">
    <citation type="submission" date="2025-09" db="UniProtKB">
        <authorList>
            <consortium name="Ensembl"/>
        </authorList>
    </citation>
    <scope>IDENTIFICATION</scope>
</reference>
<keyword evidence="19" id="KW-0051">Antiviral defense</keyword>
<dbReference type="SMART" id="SM00487">
    <property type="entry name" value="DEXDc"/>
    <property type="match status" value="1"/>
</dbReference>
<keyword evidence="16" id="KW-0391">Immunity</keyword>
<keyword evidence="9" id="KW-0597">Phosphoprotein</keyword>
<dbReference type="GO" id="GO:0003724">
    <property type="term" value="F:RNA helicase activity"/>
    <property type="evidence" value="ECO:0007669"/>
    <property type="project" value="UniProtKB-EC"/>
</dbReference>
<protein>
    <recommendedName>
        <fullName evidence="24">Nucleolar RNA helicase 2</fullName>
        <ecNumber evidence="6">3.6.4.13</ecNumber>
    </recommendedName>
    <alternativeName>
        <fullName evidence="25">DEAD box protein 21</fullName>
    </alternativeName>
    <alternativeName>
        <fullName evidence="28">Gu-alpha</fullName>
    </alternativeName>
    <alternativeName>
        <fullName evidence="27">Nucleolar RNA helicase Gu</fullName>
    </alternativeName>
    <alternativeName>
        <fullName evidence="26">Nucleolar RNA helicase II</fullName>
    </alternativeName>
    <alternativeName>
        <fullName evidence="29">RH II/Gu</fullName>
    </alternativeName>
</protein>
<organism evidence="33 34">
    <name type="scientific">Anser brachyrhynchus</name>
    <name type="common">Pink-footed goose</name>
    <dbReference type="NCBI Taxonomy" id="132585"/>
    <lineage>
        <taxon>Eukaryota</taxon>
        <taxon>Metazoa</taxon>
        <taxon>Chordata</taxon>
        <taxon>Craniata</taxon>
        <taxon>Vertebrata</taxon>
        <taxon>Euteleostomi</taxon>
        <taxon>Archelosauria</taxon>
        <taxon>Archosauria</taxon>
        <taxon>Dinosauria</taxon>
        <taxon>Saurischia</taxon>
        <taxon>Theropoda</taxon>
        <taxon>Coelurosauria</taxon>
        <taxon>Aves</taxon>
        <taxon>Neognathae</taxon>
        <taxon>Galloanserae</taxon>
        <taxon>Anseriformes</taxon>
        <taxon>Anatidae</taxon>
        <taxon>Anserinae</taxon>
        <taxon>Anser</taxon>
    </lineage>
</organism>